<organism evidence="1 2">
    <name type="scientific">Panagrolaimus sp. ES5</name>
    <dbReference type="NCBI Taxonomy" id="591445"/>
    <lineage>
        <taxon>Eukaryota</taxon>
        <taxon>Metazoa</taxon>
        <taxon>Ecdysozoa</taxon>
        <taxon>Nematoda</taxon>
        <taxon>Chromadorea</taxon>
        <taxon>Rhabditida</taxon>
        <taxon>Tylenchina</taxon>
        <taxon>Panagrolaimomorpha</taxon>
        <taxon>Panagrolaimoidea</taxon>
        <taxon>Panagrolaimidae</taxon>
        <taxon>Panagrolaimus</taxon>
    </lineage>
</organism>
<evidence type="ECO:0000313" key="2">
    <source>
        <dbReference type="WBParaSite" id="ES5_v2.g15034.t1"/>
    </source>
</evidence>
<name>A0AC34FDZ2_9BILA</name>
<dbReference type="WBParaSite" id="ES5_v2.g15034.t1">
    <property type="protein sequence ID" value="ES5_v2.g15034.t1"/>
    <property type="gene ID" value="ES5_v2.g15034"/>
</dbReference>
<reference evidence="2" key="1">
    <citation type="submission" date="2022-11" db="UniProtKB">
        <authorList>
            <consortium name="WormBaseParasite"/>
        </authorList>
    </citation>
    <scope>IDENTIFICATION</scope>
</reference>
<evidence type="ECO:0000313" key="1">
    <source>
        <dbReference type="Proteomes" id="UP000887579"/>
    </source>
</evidence>
<protein>
    <submittedName>
        <fullName evidence="2">Bicarbonate transporter-like transmembrane domain-containing protein</fullName>
    </submittedName>
</protein>
<accession>A0AC34FDZ2</accession>
<sequence>MSDTSSIVSSTEGSVNFDIENPSSLSAANNEQVFLLNSVQQAIPPKDFFVEIRGILDVEHLLDNAIVILDATETEIDTIIKRVVDEINPTRDVILYRDVESKIFSYSDFSDLRVPSIKHKLQGVFVKTNDVIVDQSWLTIYCSIDGLFHRHIGFVRMNLPTNFGPGLGDVQFILLVIAPMKGTKTAFETSRTFSTLLCDPALRQRLLDVHDKANFIQEINITVDRMAFQLPTQLEKKIEKVVHKKERWWPCKGIINDFRRRKQCYISDYTDGFCDARAIQKIISSAVFLYFAILPTAIALGMLNDSNTHGLINVKKEILAQWIGGLIFGVFGGQLFLIMLSTAPISIYIEVIHQICETGGFDFFKMFTTTGLWCSFFLVLFAVFQFSALMKYAKRSLEELFGLFIAVALIYKAIQAVITTFQRYDPTCSTHDPLACDRSVGLLFVLLLFGTLWISLTLYNFRTTPFLTKTKRELLSDYALPIGVIIMSFIGSFCFKDVPKETFTYNSSSNPITVSKFWDQSWEAHLICLALGVPLAILFFMDQLIVTNTVDNSQNNLKKGAAANWDLLIVAFMNVVLSILGLPWMHGALPQAFLHLKAQADIEDRLVDGTLQQIVVKNRESRLATLIAHALMIPTYFFLLPCLQLIPTAVFHGLFLYLAFTSMIGNELCERALLLFTEQRSYPPLHYIRRVPQKTVHAFTIVEIIQLAILCFVGFSPWPVVEMIFPIITFLFIPFRSLLLPYIFNERHLEALDSVH</sequence>
<dbReference type="Proteomes" id="UP000887579">
    <property type="component" value="Unplaced"/>
</dbReference>
<proteinExistence type="predicted"/>